<evidence type="ECO:0000313" key="1">
    <source>
        <dbReference type="EMBL" id="GAG20716.1"/>
    </source>
</evidence>
<name>X0X6V6_9ZZZZ</name>
<dbReference type="AlphaFoldDB" id="X0X6V6"/>
<accession>X0X6V6</accession>
<protein>
    <submittedName>
        <fullName evidence="1">Uncharacterized protein</fullName>
    </submittedName>
</protein>
<dbReference type="EMBL" id="BARS01032983">
    <property type="protein sequence ID" value="GAG20716.1"/>
    <property type="molecule type" value="Genomic_DNA"/>
</dbReference>
<gene>
    <name evidence="1" type="ORF">S01H1_51128</name>
</gene>
<reference evidence="1" key="1">
    <citation type="journal article" date="2014" name="Front. Microbiol.">
        <title>High frequency of phylogenetically diverse reductive dehalogenase-homologous genes in deep subseafloor sedimentary metagenomes.</title>
        <authorList>
            <person name="Kawai M."/>
            <person name="Futagami T."/>
            <person name="Toyoda A."/>
            <person name="Takaki Y."/>
            <person name="Nishi S."/>
            <person name="Hori S."/>
            <person name="Arai W."/>
            <person name="Tsubouchi T."/>
            <person name="Morono Y."/>
            <person name="Uchiyama I."/>
            <person name="Ito T."/>
            <person name="Fujiyama A."/>
            <person name="Inagaki F."/>
            <person name="Takami H."/>
        </authorList>
    </citation>
    <scope>NUCLEOTIDE SEQUENCE</scope>
    <source>
        <strain evidence="1">Expedition CK06-06</strain>
    </source>
</reference>
<feature type="non-terminal residue" evidence="1">
    <location>
        <position position="1"/>
    </location>
</feature>
<proteinExistence type="predicted"/>
<comment type="caution">
    <text evidence="1">The sequence shown here is derived from an EMBL/GenBank/DDBJ whole genome shotgun (WGS) entry which is preliminary data.</text>
</comment>
<sequence>YGKLYNYFEDAHEHLVVSGDPRAGCGPFSVLRRDCLPMLLEYPNLKEEWEGNSYDSIETDDFLRFFEKRGSVKRTTGLQPIRDKYRMTAGHSAKWLDGQLVVIGRQGCFTGGVFHFGGQRKKMTFKVEEHPTDCWQVSNSGIENLHRVKLL</sequence>
<organism evidence="1">
    <name type="scientific">marine sediment metagenome</name>
    <dbReference type="NCBI Taxonomy" id="412755"/>
    <lineage>
        <taxon>unclassified sequences</taxon>
        <taxon>metagenomes</taxon>
        <taxon>ecological metagenomes</taxon>
    </lineage>
</organism>